<evidence type="ECO:0000256" key="2">
    <source>
        <dbReference type="ARBA" id="ARBA00022692"/>
    </source>
</evidence>
<dbReference type="FunFam" id="2.60.40.10:FF:000503">
    <property type="entry name" value="Hemicentin 1"/>
    <property type="match status" value="5"/>
</dbReference>
<feature type="domain" description="Ig-like" evidence="9">
    <location>
        <begin position="220"/>
        <end position="306"/>
    </location>
</feature>
<evidence type="ECO:0000313" key="10">
    <source>
        <dbReference type="Proteomes" id="UP000887575"/>
    </source>
</evidence>
<dbReference type="FunFam" id="2.60.40.10:FF:000130">
    <property type="entry name" value="Hemicentin 1"/>
    <property type="match status" value="2"/>
</dbReference>
<evidence type="ECO:0000256" key="4">
    <source>
        <dbReference type="ARBA" id="ARBA00022989"/>
    </source>
</evidence>
<keyword evidence="10" id="KW-1185">Reference proteome</keyword>
<keyword evidence="7" id="KW-0325">Glycoprotein</keyword>
<keyword evidence="2" id="KW-0812">Transmembrane</keyword>
<feature type="domain" description="Ig-like" evidence="9">
    <location>
        <begin position="31"/>
        <end position="116"/>
    </location>
</feature>
<dbReference type="CDD" id="cd00096">
    <property type="entry name" value="Ig"/>
    <property type="match status" value="1"/>
</dbReference>
<evidence type="ECO:0000313" key="11">
    <source>
        <dbReference type="WBParaSite" id="MBELARI_LOCUS6986"/>
    </source>
</evidence>
<dbReference type="Gene3D" id="2.60.40.10">
    <property type="entry name" value="Immunoglobulins"/>
    <property type="match status" value="14"/>
</dbReference>
<organism evidence="10 11">
    <name type="scientific">Mesorhabditis belari</name>
    <dbReference type="NCBI Taxonomy" id="2138241"/>
    <lineage>
        <taxon>Eukaryota</taxon>
        <taxon>Metazoa</taxon>
        <taxon>Ecdysozoa</taxon>
        <taxon>Nematoda</taxon>
        <taxon>Chromadorea</taxon>
        <taxon>Rhabditida</taxon>
        <taxon>Rhabditina</taxon>
        <taxon>Rhabditomorpha</taxon>
        <taxon>Rhabditoidea</taxon>
        <taxon>Rhabditidae</taxon>
        <taxon>Mesorhabditinae</taxon>
        <taxon>Mesorhabditis</taxon>
    </lineage>
</organism>
<feature type="domain" description="Ig-like" evidence="9">
    <location>
        <begin position="682"/>
        <end position="774"/>
    </location>
</feature>
<feature type="domain" description="Ig-like" evidence="9">
    <location>
        <begin position="311"/>
        <end position="396"/>
    </location>
</feature>
<dbReference type="InterPro" id="IPR009138">
    <property type="entry name" value="Neural_cell_adh"/>
</dbReference>
<feature type="domain" description="Ig-like" evidence="9">
    <location>
        <begin position="401"/>
        <end position="492"/>
    </location>
</feature>
<dbReference type="PROSITE" id="PS50835">
    <property type="entry name" value="IG_LIKE"/>
    <property type="match status" value="14"/>
</dbReference>
<dbReference type="Proteomes" id="UP000887575">
    <property type="component" value="Unassembled WGS sequence"/>
</dbReference>
<keyword evidence="6" id="KW-1015">Disulfide bond</keyword>
<dbReference type="InterPro" id="IPR003599">
    <property type="entry name" value="Ig_sub"/>
</dbReference>
<reference evidence="11" key="1">
    <citation type="submission" date="2024-02" db="UniProtKB">
        <authorList>
            <consortium name="WormBaseParasite"/>
        </authorList>
    </citation>
    <scope>IDENTIFICATION</scope>
</reference>
<evidence type="ECO:0000256" key="3">
    <source>
        <dbReference type="ARBA" id="ARBA00022729"/>
    </source>
</evidence>
<dbReference type="SMART" id="SM00408">
    <property type="entry name" value="IGc2"/>
    <property type="match status" value="13"/>
</dbReference>
<dbReference type="PRINTS" id="PR01838">
    <property type="entry name" value="NCAMFAMILY"/>
</dbReference>
<dbReference type="InterPro" id="IPR036179">
    <property type="entry name" value="Ig-like_dom_sf"/>
</dbReference>
<name>A0AAF3FK20_9BILA</name>
<dbReference type="InterPro" id="IPR013783">
    <property type="entry name" value="Ig-like_fold"/>
</dbReference>
<sequence length="1299" mass="142610">MKFKSIDNRFGEEYSCFKDSTSNVNRILAPPKLGENEVIEIVKGKSATLSCEDSGAPNTDLKSTISWSMLGSPLPSNVQMPAESRKAFVMEVNEQNGGTYMCTVVNNAGTSQKSFQLIVLEPPQFVEKQFDQNVQVVRDTQMSLKCLVTGQPHPTITWRRDGEPIALDSGVIFSDSFQRILLDYEKIHKGDKGQSRYTCHASNQAGIVTRDFFVTTVAPPEIKDTDTKTIVEVQEGHTATLNCNVSGDDVDIQWRKQGRNILDNEATLSEDRSRLIIIDAQKEHEDVYTCTAKNQAGQVSRDFELVVLSPPRVRGPLVETLEVVEGDDLTLQCQFDGNPPPTVSWTKDGKTVPSAAQLLNENATLAINKAEAGHAGEFKCAIRNKAGAAEKTFKVHVIGKPEVDGLMDKVEEVEVIIGRPFTFACPVRGGDVGVERSWTRHALPVVNGENNLQVMADGAHLHLSAAMKEDEGTFTCIARNKAGESQKSYKLKVLVPPTITNKGGEYSVIENNSLVLPCEVEGEPNPKIEWRKDGHPINTLGNTFGILNDGQQFKINRATPKHKGSYACHASNKVGSAEINFDVDVITKPTVASGFKDQVEVVEGETALFRCPIEANNKGQITWLKDYQPIKIDGTKYTTSQDNRRLHLHNSTVKDESGYSCRIKNDAGETRADYKLVVFVPPKIVMLDKDKNRTVIENKTVTLSCPATGKPEPSITWFKDGERLDVKNISTIVATAQLIKNEIKITRVNAKDSGRFTCEAKNVAGVDEQDVVLSVMTPPKIEREGIPSDIEEVADRTVTISCPVYGKPTPTVTWLKNGRPLSDQQKIKTSANGQKLYFLKLAKDEADRYTCIAKNPAGEDKRDFNVKLLEAPSFDGPNLVRRVQTNEGRPSILTCPSSGSPPPTITWLKDGVTLAAGPRHVFLDNGRQLQISNTQVEDRARYTCIATNSVGSDDLETSLDVVSIPKISGEAHQILEVVENDRQDLHCDVNETDSGVEIEWQKAGQTIGPEQLRENTFLQLPSSGRRLHILSARVTDAGRYTCVVRNPAGEARKTFELKVYVPASINEANSSPDMQTIVPGKPITIECDVEGNPPPQVEWYHNEKKLKSAAGVRLSNNNETLTIQEATLTSGGRYTCRASNRAGNASKDFVIKMTGPPVFDQGIERLDVAAEDSIALTCIVSSGGGNLTVKWIVNGKPVENGELSSTVQIDDRTVKITKARLSDVGQYVCVATNEGGEARKTFELSVLEAPRFLDMTNRHPAIVVGRPLTLDCSTTGTPKPTILWLKVGLFTDRSVHQVV</sequence>
<protein>
    <recommendedName>
        <fullName evidence="9">Ig-like domain-containing protein</fullName>
    </recommendedName>
</protein>
<dbReference type="Pfam" id="PF07679">
    <property type="entry name" value="I-set"/>
    <property type="match status" value="13"/>
</dbReference>
<feature type="domain" description="Ig-like" evidence="9">
    <location>
        <begin position="1156"/>
        <end position="1245"/>
    </location>
</feature>
<feature type="domain" description="Ig-like" evidence="9">
    <location>
        <begin position="589"/>
        <end position="677"/>
    </location>
</feature>
<evidence type="ECO:0000256" key="5">
    <source>
        <dbReference type="ARBA" id="ARBA00023136"/>
    </source>
</evidence>
<feature type="domain" description="Ig-like" evidence="9">
    <location>
        <begin position="779"/>
        <end position="865"/>
    </location>
</feature>
<dbReference type="PANTHER" id="PTHR45080:SF8">
    <property type="entry name" value="IG-LIKE DOMAIN-CONTAINING PROTEIN"/>
    <property type="match status" value="1"/>
</dbReference>
<keyword evidence="5" id="KW-0472">Membrane</keyword>
<dbReference type="SMART" id="SM00409">
    <property type="entry name" value="IG"/>
    <property type="match status" value="13"/>
</dbReference>
<dbReference type="InterPro" id="IPR007110">
    <property type="entry name" value="Ig-like_dom"/>
</dbReference>
<dbReference type="PANTHER" id="PTHR45080">
    <property type="entry name" value="CONTACTIN 5"/>
    <property type="match status" value="1"/>
</dbReference>
<feature type="domain" description="Ig-like" evidence="9">
    <location>
        <begin position="123"/>
        <end position="215"/>
    </location>
</feature>
<evidence type="ECO:0000256" key="7">
    <source>
        <dbReference type="ARBA" id="ARBA00023180"/>
    </source>
</evidence>
<dbReference type="InterPro" id="IPR050958">
    <property type="entry name" value="Cell_Adh-Cytoskel_Orgn"/>
</dbReference>
<dbReference type="InterPro" id="IPR003598">
    <property type="entry name" value="Ig_sub2"/>
</dbReference>
<proteinExistence type="predicted"/>
<evidence type="ECO:0000256" key="8">
    <source>
        <dbReference type="ARBA" id="ARBA00023319"/>
    </source>
</evidence>
<dbReference type="WBParaSite" id="MBELARI_LOCUS6986">
    <property type="protein sequence ID" value="MBELARI_LOCUS6986"/>
    <property type="gene ID" value="MBELARI_LOCUS6986"/>
</dbReference>
<feature type="domain" description="Ig-like" evidence="9">
    <location>
        <begin position="497"/>
        <end position="580"/>
    </location>
</feature>
<dbReference type="SUPFAM" id="SSF48726">
    <property type="entry name" value="Immunoglobulin"/>
    <property type="match status" value="14"/>
</dbReference>
<feature type="domain" description="Ig-like" evidence="9">
    <location>
        <begin position="965"/>
        <end position="1058"/>
    </location>
</feature>
<accession>A0AAF3FK20</accession>
<keyword evidence="3" id="KW-0732">Signal</keyword>
<feature type="domain" description="Ig-like" evidence="9">
    <location>
        <begin position="877"/>
        <end position="960"/>
    </location>
</feature>
<evidence type="ECO:0000256" key="1">
    <source>
        <dbReference type="ARBA" id="ARBA00004167"/>
    </source>
</evidence>
<feature type="domain" description="Ig-like" evidence="9">
    <location>
        <begin position="1062"/>
        <end position="1152"/>
    </location>
</feature>
<keyword evidence="8" id="KW-0393">Immunoglobulin domain</keyword>
<dbReference type="GO" id="GO:0007156">
    <property type="term" value="P:homophilic cell adhesion via plasma membrane adhesion molecules"/>
    <property type="evidence" value="ECO:0007669"/>
    <property type="project" value="TreeGrafter"/>
</dbReference>
<dbReference type="GO" id="GO:0005886">
    <property type="term" value="C:plasma membrane"/>
    <property type="evidence" value="ECO:0007669"/>
    <property type="project" value="UniProtKB-ARBA"/>
</dbReference>
<dbReference type="InterPro" id="IPR013098">
    <property type="entry name" value="Ig_I-set"/>
</dbReference>
<feature type="domain" description="Ig-like" evidence="9">
    <location>
        <begin position="1250"/>
        <end position="1299"/>
    </location>
</feature>
<keyword evidence="4" id="KW-1133">Transmembrane helix</keyword>
<evidence type="ECO:0000259" key="9">
    <source>
        <dbReference type="PROSITE" id="PS50835"/>
    </source>
</evidence>
<evidence type="ECO:0000256" key="6">
    <source>
        <dbReference type="ARBA" id="ARBA00023157"/>
    </source>
</evidence>
<comment type="subcellular location">
    <subcellularLocation>
        <location evidence="1">Membrane</location>
        <topology evidence="1">Single-pass membrane protein</topology>
    </subcellularLocation>
</comment>